<dbReference type="EMBL" id="CP075546">
    <property type="protein sequence ID" value="QVV89884.1"/>
    <property type="molecule type" value="Genomic_DNA"/>
</dbReference>
<sequence>MSECLYGNVDCSMRDLRDETCTNVSIQLSLLMKRLKRGEVKKIMLTRKQYAQVEGINKRFHLSMEKEESGNDLLITISHHDT</sequence>
<protein>
    <submittedName>
        <fullName evidence="1">Uncharacterized protein</fullName>
    </submittedName>
</protein>
<evidence type="ECO:0000313" key="1">
    <source>
        <dbReference type="EMBL" id="QVV89884.1"/>
    </source>
</evidence>
<organism evidence="1 2">
    <name type="scientific">Methanospirillum purgamenti</name>
    <dbReference type="NCBI Taxonomy" id="2834276"/>
    <lineage>
        <taxon>Archaea</taxon>
        <taxon>Methanobacteriati</taxon>
        <taxon>Methanobacteriota</taxon>
        <taxon>Stenosarchaea group</taxon>
        <taxon>Methanomicrobia</taxon>
        <taxon>Methanomicrobiales</taxon>
        <taxon>Methanospirillaceae</taxon>
        <taxon>Methanospirillum</taxon>
    </lineage>
</organism>
<gene>
    <name evidence="1" type="ORF">KHC33_05135</name>
</gene>
<name>A0A8E7B0T7_9EURY</name>
<dbReference type="GeneID" id="65567719"/>
<proteinExistence type="predicted"/>
<dbReference type="KEGG" id="mrtj:KHC33_05135"/>
<dbReference type="AlphaFoldDB" id="A0A8E7B0T7"/>
<dbReference type="RefSeq" id="WP_214420664.1">
    <property type="nucleotide sequence ID" value="NZ_CP075546.1"/>
</dbReference>
<keyword evidence="2" id="KW-1185">Reference proteome</keyword>
<accession>A0A8E7B0T7</accession>
<reference evidence="1 2" key="1">
    <citation type="submission" date="2021-05" db="EMBL/GenBank/DDBJ databases">
        <title>A novel Methanospirillum isolate from a pyrite-forming mixed culture.</title>
        <authorList>
            <person name="Bunk B."/>
            <person name="Sproer C."/>
            <person name="Spring S."/>
            <person name="Pester M."/>
        </authorList>
    </citation>
    <scope>NUCLEOTIDE SEQUENCE [LARGE SCALE GENOMIC DNA]</scope>
    <source>
        <strain evidence="1 2">J.3.6.1-F.2.7.3</strain>
    </source>
</reference>
<dbReference type="Proteomes" id="UP000680656">
    <property type="component" value="Chromosome"/>
</dbReference>
<evidence type="ECO:0000313" key="2">
    <source>
        <dbReference type="Proteomes" id="UP000680656"/>
    </source>
</evidence>